<protein>
    <submittedName>
        <fullName evidence="7">OmpA family protein</fullName>
    </submittedName>
</protein>
<proteinExistence type="predicted"/>
<keyword evidence="2 4" id="KW-0472">Membrane</keyword>
<evidence type="ECO:0000256" key="3">
    <source>
        <dbReference type="ARBA" id="ARBA00023237"/>
    </source>
</evidence>
<comment type="caution">
    <text evidence="7">The sequence shown here is derived from an EMBL/GenBank/DDBJ whole genome shotgun (WGS) entry which is preliminary data.</text>
</comment>
<name>A0ABS3Q2B4_9GAMM</name>
<keyword evidence="8" id="KW-1185">Reference proteome</keyword>
<dbReference type="Pfam" id="PF00691">
    <property type="entry name" value="OmpA"/>
    <property type="match status" value="1"/>
</dbReference>
<dbReference type="EMBL" id="JAGETV010000003">
    <property type="protein sequence ID" value="MBO1926452.1"/>
    <property type="molecule type" value="Genomic_DNA"/>
</dbReference>
<keyword evidence="5" id="KW-0732">Signal</keyword>
<evidence type="ECO:0000256" key="2">
    <source>
        <dbReference type="ARBA" id="ARBA00023136"/>
    </source>
</evidence>
<evidence type="ECO:0000259" key="6">
    <source>
        <dbReference type="PROSITE" id="PS51123"/>
    </source>
</evidence>
<feature type="signal peptide" evidence="5">
    <location>
        <begin position="1"/>
        <end position="25"/>
    </location>
</feature>
<dbReference type="PRINTS" id="PR01021">
    <property type="entry name" value="OMPADOMAIN"/>
</dbReference>
<dbReference type="SUPFAM" id="SSF103647">
    <property type="entry name" value="TSP type-3 repeat"/>
    <property type="match status" value="1"/>
</dbReference>
<organism evidence="7 8">
    <name type="scientific">Thiomicrorhabdus marina</name>
    <dbReference type="NCBI Taxonomy" id="2818442"/>
    <lineage>
        <taxon>Bacteria</taxon>
        <taxon>Pseudomonadati</taxon>
        <taxon>Pseudomonadota</taxon>
        <taxon>Gammaproteobacteria</taxon>
        <taxon>Thiotrichales</taxon>
        <taxon>Piscirickettsiaceae</taxon>
        <taxon>Thiomicrorhabdus</taxon>
    </lineage>
</organism>
<dbReference type="PANTHER" id="PTHR30329:SF21">
    <property type="entry name" value="LIPOPROTEIN YIAD-RELATED"/>
    <property type="match status" value="1"/>
</dbReference>
<keyword evidence="3" id="KW-0998">Cell outer membrane</keyword>
<dbReference type="CDD" id="cd07185">
    <property type="entry name" value="OmpA_C-like"/>
    <property type="match status" value="1"/>
</dbReference>
<dbReference type="PROSITE" id="PS51123">
    <property type="entry name" value="OMPA_2"/>
    <property type="match status" value="1"/>
</dbReference>
<dbReference type="SUPFAM" id="SSF103088">
    <property type="entry name" value="OmpA-like"/>
    <property type="match status" value="1"/>
</dbReference>
<dbReference type="RefSeq" id="WP_208147481.1">
    <property type="nucleotide sequence ID" value="NZ_JAGETV010000003.1"/>
</dbReference>
<evidence type="ECO:0000256" key="1">
    <source>
        <dbReference type="ARBA" id="ARBA00004442"/>
    </source>
</evidence>
<evidence type="ECO:0000256" key="5">
    <source>
        <dbReference type="SAM" id="SignalP"/>
    </source>
</evidence>
<reference evidence="7 8" key="1">
    <citation type="submission" date="2021-03" db="EMBL/GenBank/DDBJ databases">
        <title>Thiomicrorhabdus sp.nov.,novel sulfur-oxidizing bacteria isolated from coastal sediment.</title>
        <authorList>
            <person name="Liu X."/>
        </authorList>
    </citation>
    <scope>NUCLEOTIDE SEQUENCE [LARGE SCALE GENOMIC DNA]</scope>
    <source>
        <strain evidence="7 8">6S2-11</strain>
    </source>
</reference>
<dbReference type="InterPro" id="IPR006665">
    <property type="entry name" value="OmpA-like"/>
</dbReference>
<dbReference type="Proteomes" id="UP000664835">
    <property type="component" value="Unassembled WGS sequence"/>
</dbReference>
<evidence type="ECO:0000256" key="4">
    <source>
        <dbReference type="PROSITE-ProRule" id="PRU00473"/>
    </source>
</evidence>
<dbReference type="InterPro" id="IPR050330">
    <property type="entry name" value="Bact_OuterMem_StrucFunc"/>
</dbReference>
<dbReference type="InterPro" id="IPR036737">
    <property type="entry name" value="OmpA-like_sf"/>
</dbReference>
<feature type="chain" id="PRO_5045284346" evidence="5">
    <location>
        <begin position="26"/>
        <end position="241"/>
    </location>
</feature>
<dbReference type="InterPro" id="IPR006664">
    <property type="entry name" value="OMP_bac"/>
</dbReference>
<dbReference type="PANTHER" id="PTHR30329">
    <property type="entry name" value="STATOR ELEMENT OF FLAGELLAR MOTOR COMPLEX"/>
    <property type="match status" value="1"/>
</dbReference>
<gene>
    <name evidence="7" type="ORF">J3998_02600</name>
</gene>
<feature type="domain" description="OmpA-like" evidence="6">
    <location>
        <begin position="104"/>
        <end position="223"/>
    </location>
</feature>
<evidence type="ECO:0000313" key="8">
    <source>
        <dbReference type="Proteomes" id="UP000664835"/>
    </source>
</evidence>
<comment type="subcellular location">
    <subcellularLocation>
        <location evidence="1">Cell outer membrane</location>
    </subcellularLocation>
</comment>
<dbReference type="Gene3D" id="3.30.1330.60">
    <property type="entry name" value="OmpA-like domain"/>
    <property type="match status" value="1"/>
</dbReference>
<evidence type="ECO:0000313" key="7">
    <source>
        <dbReference type="EMBL" id="MBO1926452.1"/>
    </source>
</evidence>
<dbReference type="InterPro" id="IPR028974">
    <property type="entry name" value="TSP_type-3_rpt"/>
</dbReference>
<sequence>MKVQNNAFKLGLLAVGIAVASGVHAESNAMKSLNSNDVEAQIKLYDDLDQDGVADSRDQCPNTARGASVNQNGCTPVIQPEANTVVEEVTIYEPAVVEEKINAPLPEPIFTMNSAFFDLDKATLRPTAINTLRANLAALNNMKPNDNLLIMGHTCDLGPDAYNMRLSWRRANSVKNFIATEMPNLASRIYIVGRGENEPMVANTSESNRQQNRRVELRVLPGNQILPSDSVQTIPPSMMKK</sequence>
<accession>A0ABS3Q2B4</accession>